<reference evidence="6 7" key="1">
    <citation type="journal article" date="2024" name="Microbiology">
        <title>Methylomarinum rosea sp. nov., a novel halophilic methanotrophic bacterium from the hypersaline Lake Elton.</title>
        <authorList>
            <person name="Suleimanov R.Z."/>
            <person name="Oshkin I.Y."/>
            <person name="Danilova O.V."/>
            <person name="Suzina N.E."/>
            <person name="Dedysh S.N."/>
        </authorList>
    </citation>
    <scope>NUCLEOTIDE SEQUENCE [LARGE SCALE GENOMIC DNA]</scope>
    <source>
        <strain evidence="6 7">Ch1-1</strain>
    </source>
</reference>
<evidence type="ECO:0000313" key="6">
    <source>
        <dbReference type="EMBL" id="XBS21411.1"/>
    </source>
</evidence>
<dbReference type="GO" id="GO:0003677">
    <property type="term" value="F:DNA binding"/>
    <property type="evidence" value="ECO:0007669"/>
    <property type="project" value="UniProtKB-KW"/>
</dbReference>
<dbReference type="RefSeq" id="WP_305909599.1">
    <property type="nucleotide sequence ID" value="NZ_CP157743.1"/>
</dbReference>
<proteinExistence type="inferred from homology"/>
<evidence type="ECO:0000256" key="2">
    <source>
        <dbReference type="ARBA" id="ARBA00022908"/>
    </source>
</evidence>
<evidence type="ECO:0000256" key="1">
    <source>
        <dbReference type="ARBA" id="ARBA00008857"/>
    </source>
</evidence>
<dbReference type="Gene3D" id="1.10.150.130">
    <property type="match status" value="1"/>
</dbReference>
<dbReference type="Gene3D" id="1.10.443.10">
    <property type="entry name" value="Intergrase catalytic core"/>
    <property type="match status" value="1"/>
</dbReference>
<dbReference type="Pfam" id="PF00589">
    <property type="entry name" value="Phage_integrase"/>
    <property type="match status" value="1"/>
</dbReference>
<dbReference type="Gene3D" id="3.30.160.390">
    <property type="entry name" value="Integrase, DNA-binding domain"/>
    <property type="match status" value="1"/>
</dbReference>
<evidence type="ECO:0000256" key="3">
    <source>
        <dbReference type="ARBA" id="ARBA00023125"/>
    </source>
</evidence>
<dbReference type="InterPro" id="IPR002104">
    <property type="entry name" value="Integrase_catalytic"/>
</dbReference>
<dbReference type="PROSITE" id="PS51898">
    <property type="entry name" value="TYR_RECOMBINASE"/>
    <property type="match status" value="1"/>
</dbReference>
<dbReference type="EMBL" id="CP157743">
    <property type="protein sequence ID" value="XBS21411.1"/>
    <property type="molecule type" value="Genomic_DNA"/>
</dbReference>
<dbReference type="InterPro" id="IPR010998">
    <property type="entry name" value="Integrase_recombinase_N"/>
</dbReference>
<name>A0AAU7NXX0_9GAMM</name>
<dbReference type="InterPro" id="IPR025166">
    <property type="entry name" value="Integrase_DNA_bind_dom"/>
</dbReference>
<dbReference type="InterPro" id="IPR011010">
    <property type="entry name" value="DNA_brk_join_enz"/>
</dbReference>
<evidence type="ECO:0000313" key="7">
    <source>
        <dbReference type="Proteomes" id="UP001225378"/>
    </source>
</evidence>
<dbReference type="KEGG" id="mech:Q9L42_004610"/>
<dbReference type="GO" id="GO:0006310">
    <property type="term" value="P:DNA recombination"/>
    <property type="evidence" value="ECO:0007669"/>
    <property type="project" value="UniProtKB-KW"/>
</dbReference>
<dbReference type="InterPro" id="IPR013762">
    <property type="entry name" value="Integrase-like_cat_sf"/>
</dbReference>
<dbReference type="GO" id="GO:0015074">
    <property type="term" value="P:DNA integration"/>
    <property type="evidence" value="ECO:0007669"/>
    <property type="project" value="UniProtKB-KW"/>
</dbReference>
<evidence type="ECO:0000259" key="5">
    <source>
        <dbReference type="PROSITE" id="PS51898"/>
    </source>
</evidence>
<dbReference type="PANTHER" id="PTHR30629">
    <property type="entry name" value="PROPHAGE INTEGRASE"/>
    <property type="match status" value="1"/>
</dbReference>
<keyword evidence="7" id="KW-1185">Reference proteome</keyword>
<dbReference type="Proteomes" id="UP001225378">
    <property type="component" value="Chromosome"/>
</dbReference>
<dbReference type="InterPro" id="IPR038488">
    <property type="entry name" value="Integrase_DNA-bd_sf"/>
</dbReference>
<keyword evidence="2" id="KW-0229">DNA integration</keyword>
<organism evidence="6 7">
    <name type="scientific">Methylomarinum roseum</name>
    <dbReference type="NCBI Taxonomy" id="3067653"/>
    <lineage>
        <taxon>Bacteria</taxon>
        <taxon>Pseudomonadati</taxon>
        <taxon>Pseudomonadota</taxon>
        <taxon>Gammaproteobacteria</taxon>
        <taxon>Methylococcales</taxon>
        <taxon>Methylococcaceae</taxon>
        <taxon>Methylomarinum</taxon>
    </lineage>
</organism>
<keyword evidence="3" id="KW-0238">DNA-binding</keyword>
<keyword evidence="4" id="KW-0233">DNA recombination</keyword>
<gene>
    <name evidence="6" type="ORF">Q9L42_004610</name>
</gene>
<evidence type="ECO:0000256" key="4">
    <source>
        <dbReference type="ARBA" id="ARBA00023172"/>
    </source>
</evidence>
<comment type="similarity">
    <text evidence="1">Belongs to the 'phage' integrase family.</text>
</comment>
<dbReference type="SUPFAM" id="SSF56349">
    <property type="entry name" value="DNA breaking-rejoining enzymes"/>
    <property type="match status" value="1"/>
</dbReference>
<dbReference type="AlphaFoldDB" id="A0AAU7NXX0"/>
<dbReference type="PANTHER" id="PTHR30629:SF2">
    <property type="entry name" value="PROPHAGE INTEGRASE INTS-RELATED"/>
    <property type="match status" value="1"/>
</dbReference>
<feature type="domain" description="Tyr recombinase" evidence="5">
    <location>
        <begin position="208"/>
        <end position="381"/>
    </location>
</feature>
<dbReference type="Pfam" id="PF13356">
    <property type="entry name" value="Arm-DNA-bind_3"/>
    <property type="match status" value="1"/>
</dbReference>
<protein>
    <submittedName>
        <fullName evidence="6">Integrase family protein</fullName>
    </submittedName>
</protein>
<accession>A0AAU7NXX0</accession>
<sequence length="409" mass="46638">MASKIKLTKSAVDKLPLPESGQVIYWDTDLSGFGLRVGKQSKAFICERRIDGKTVRTTLGKHPALTAPVARKMAQETLGDMTRGINPTAEKQERKAKAVTLEQVFDEFMAGRSLKPRTVYDYKRAMEVAYGDWYRKSIVDISKDMVERRHKKIGEERGHAYANLSARVLRSVLNFASAKYEDSKGNSILPENPVSRLSKTKQWYRVDRRTGHLKAHELKAWFDAVLAIDNPVIRDYMQFVLLTGCRRQEAARLRWDDVSFEDRSFFIRDPKNKNPIVLPLSDYLADLLKGRKVGNDSPFVFPADSASGHLAEPKKRVIAVGESIGNHFTLHDLRRTFITIAESLDISHYTLKALVNHKMDSSDITSSYLQLNTERLREPMQRITDFVLRSAEIRQSAEVVELDRVRVAK</sequence>
<dbReference type="InterPro" id="IPR050808">
    <property type="entry name" value="Phage_Integrase"/>
</dbReference>